<dbReference type="InterPro" id="IPR036388">
    <property type="entry name" value="WH-like_DNA-bd_sf"/>
</dbReference>
<evidence type="ECO:0000256" key="5">
    <source>
        <dbReference type="PROSITE-ProRule" id="PRU01091"/>
    </source>
</evidence>
<evidence type="ECO:0000259" key="6">
    <source>
        <dbReference type="PROSITE" id="PS50110"/>
    </source>
</evidence>
<evidence type="ECO:0000256" key="3">
    <source>
        <dbReference type="ARBA" id="ARBA00023125"/>
    </source>
</evidence>
<dbReference type="RefSeq" id="WP_074237667.1">
    <property type="nucleotide sequence ID" value="NZ_FSRA01000001.1"/>
</dbReference>
<dbReference type="PROSITE" id="PS50110">
    <property type="entry name" value="RESPONSE_REGULATORY"/>
    <property type="match status" value="1"/>
</dbReference>
<evidence type="ECO:0000256" key="4">
    <source>
        <dbReference type="PROSITE-ProRule" id="PRU00169"/>
    </source>
</evidence>
<dbReference type="EMBL" id="FSRA01000001">
    <property type="protein sequence ID" value="SIN67842.1"/>
    <property type="molecule type" value="Genomic_DNA"/>
</dbReference>
<dbReference type="GO" id="GO:0000156">
    <property type="term" value="F:phosphorelay response regulator activity"/>
    <property type="evidence" value="ECO:0007669"/>
    <property type="project" value="TreeGrafter"/>
</dbReference>
<feature type="modified residue" description="4-aspartylphosphate" evidence="4">
    <location>
        <position position="54"/>
    </location>
</feature>
<dbReference type="InterPro" id="IPR001867">
    <property type="entry name" value="OmpR/PhoB-type_DNA-bd"/>
</dbReference>
<dbReference type="GO" id="GO:0005829">
    <property type="term" value="C:cytosol"/>
    <property type="evidence" value="ECO:0007669"/>
    <property type="project" value="TreeGrafter"/>
</dbReference>
<dbReference type="SUPFAM" id="SSF46894">
    <property type="entry name" value="C-terminal effector domain of the bipartite response regulators"/>
    <property type="match status" value="1"/>
</dbReference>
<dbReference type="GO" id="GO:0032993">
    <property type="term" value="C:protein-DNA complex"/>
    <property type="evidence" value="ECO:0007669"/>
    <property type="project" value="TreeGrafter"/>
</dbReference>
<dbReference type="AlphaFoldDB" id="A0A1N6DAL5"/>
<dbReference type="Gene3D" id="3.40.50.2300">
    <property type="match status" value="1"/>
</dbReference>
<gene>
    <name evidence="8" type="ORF">SAMN04488055_0546</name>
</gene>
<protein>
    <submittedName>
        <fullName evidence="8">DNA-binding response regulator, OmpR family, contains REC and winged-helix (WHTH) domain</fullName>
    </submittedName>
</protein>
<dbReference type="CDD" id="cd00383">
    <property type="entry name" value="trans_reg_C"/>
    <property type="match status" value="1"/>
</dbReference>
<dbReference type="PANTHER" id="PTHR48111">
    <property type="entry name" value="REGULATOR OF RPOS"/>
    <property type="match status" value="1"/>
</dbReference>
<evidence type="ECO:0000313" key="8">
    <source>
        <dbReference type="EMBL" id="SIN67842.1"/>
    </source>
</evidence>
<dbReference type="STRING" id="536979.SAMN04488055_0546"/>
<evidence type="ECO:0000313" key="9">
    <source>
        <dbReference type="Proteomes" id="UP000185003"/>
    </source>
</evidence>
<dbReference type="SUPFAM" id="SSF52172">
    <property type="entry name" value="CheY-like"/>
    <property type="match status" value="1"/>
</dbReference>
<keyword evidence="3 5" id="KW-0238">DNA-binding</keyword>
<dbReference type="OrthoDB" id="9790442at2"/>
<keyword evidence="9" id="KW-1185">Reference proteome</keyword>
<keyword evidence="2" id="KW-0902">Two-component regulatory system</keyword>
<dbReference type="GO" id="GO:0006355">
    <property type="term" value="P:regulation of DNA-templated transcription"/>
    <property type="evidence" value="ECO:0007669"/>
    <property type="project" value="InterPro"/>
</dbReference>
<dbReference type="InterPro" id="IPR011006">
    <property type="entry name" value="CheY-like_superfamily"/>
</dbReference>
<organism evidence="8 9">
    <name type="scientific">Chitinophaga niabensis</name>
    <dbReference type="NCBI Taxonomy" id="536979"/>
    <lineage>
        <taxon>Bacteria</taxon>
        <taxon>Pseudomonadati</taxon>
        <taxon>Bacteroidota</taxon>
        <taxon>Chitinophagia</taxon>
        <taxon>Chitinophagales</taxon>
        <taxon>Chitinophagaceae</taxon>
        <taxon>Chitinophaga</taxon>
    </lineage>
</organism>
<dbReference type="Pfam" id="PF00072">
    <property type="entry name" value="Response_reg"/>
    <property type="match status" value="1"/>
</dbReference>
<evidence type="ECO:0000256" key="1">
    <source>
        <dbReference type="ARBA" id="ARBA00022553"/>
    </source>
</evidence>
<feature type="domain" description="Response regulatory" evidence="6">
    <location>
        <begin position="5"/>
        <end position="119"/>
    </location>
</feature>
<dbReference type="SMART" id="SM00448">
    <property type="entry name" value="REC"/>
    <property type="match status" value="1"/>
</dbReference>
<accession>A0A1N6DAL5</accession>
<dbReference type="SMART" id="SM00862">
    <property type="entry name" value="Trans_reg_C"/>
    <property type="match status" value="1"/>
</dbReference>
<dbReference type="Gene3D" id="6.10.250.690">
    <property type="match status" value="1"/>
</dbReference>
<dbReference type="InterPro" id="IPR001789">
    <property type="entry name" value="Sig_transdc_resp-reg_receiver"/>
</dbReference>
<evidence type="ECO:0000259" key="7">
    <source>
        <dbReference type="PROSITE" id="PS51755"/>
    </source>
</evidence>
<reference evidence="8 9" key="1">
    <citation type="submission" date="2016-11" db="EMBL/GenBank/DDBJ databases">
        <authorList>
            <person name="Jaros S."/>
            <person name="Januszkiewicz K."/>
            <person name="Wedrychowicz H."/>
        </authorList>
    </citation>
    <scope>NUCLEOTIDE SEQUENCE [LARGE SCALE GENOMIC DNA]</scope>
    <source>
        <strain evidence="8 9">DSM 24787</strain>
    </source>
</reference>
<dbReference type="InterPro" id="IPR016032">
    <property type="entry name" value="Sig_transdc_resp-reg_C-effctor"/>
</dbReference>
<dbReference type="Gene3D" id="1.10.10.10">
    <property type="entry name" value="Winged helix-like DNA-binding domain superfamily/Winged helix DNA-binding domain"/>
    <property type="match status" value="1"/>
</dbReference>
<dbReference type="GO" id="GO:0000976">
    <property type="term" value="F:transcription cis-regulatory region binding"/>
    <property type="evidence" value="ECO:0007669"/>
    <property type="project" value="TreeGrafter"/>
</dbReference>
<dbReference type="PANTHER" id="PTHR48111:SF40">
    <property type="entry name" value="PHOSPHATE REGULON TRANSCRIPTIONAL REGULATORY PROTEIN PHOB"/>
    <property type="match status" value="1"/>
</dbReference>
<sequence>MSKVKLLLVEDEQVLASVIKETLELNGFEVCCAANGKEGWEMFRSFSPEVCVVDVMMPKKDGITLVEEIRMTDDEIPIVFLTAKTTTADVIRGLSVGADDYIKKPFSIEELLLRVQGLLRRSKVNAKKAAGNGVYQIGAYVFDSHRQELNFKGEVRRLSQRETDILKILADHLNEITPRKAMLLNVWGDDGFFNARNMDVYITRIRKYLQQDASIQIINVRSVGFKLIA</sequence>
<name>A0A1N6DAL5_9BACT</name>
<feature type="DNA-binding region" description="OmpR/PhoB-type" evidence="5">
    <location>
        <begin position="132"/>
        <end position="229"/>
    </location>
</feature>
<dbReference type="Pfam" id="PF00486">
    <property type="entry name" value="Trans_reg_C"/>
    <property type="match status" value="1"/>
</dbReference>
<dbReference type="PROSITE" id="PS51755">
    <property type="entry name" value="OMPR_PHOB"/>
    <property type="match status" value="1"/>
</dbReference>
<dbReference type="CDD" id="cd17574">
    <property type="entry name" value="REC_OmpR"/>
    <property type="match status" value="1"/>
</dbReference>
<feature type="domain" description="OmpR/PhoB-type" evidence="7">
    <location>
        <begin position="132"/>
        <end position="229"/>
    </location>
</feature>
<dbReference type="InterPro" id="IPR039420">
    <property type="entry name" value="WalR-like"/>
</dbReference>
<keyword evidence="1 4" id="KW-0597">Phosphoprotein</keyword>
<proteinExistence type="predicted"/>
<evidence type="ECO:0000256" key="2">
    <source>
        <dbReference type="ARBA" id="ARBA00023012"/>
    </source>
</evidence>
<dbReference type="Proteomes" id="UP000185003">
    <property type="component" value="Unassembled WGS sequence"/>
</dbReference>